<dbReference type="PROSITE" id="PS00380">
    <property type="entry name" value="RHODANESE_1"/>
    <property type="match status" value="1"/>
</dbReference>
<dbReference type="InterPro" id="IPR036873">
    <property type="entry name" value="Rhodanese-like_dom_sf"/>
</dbReference>
<dbReference type="Pfam" id="PF09828">
    <property type="entry name" value="ChrB_C"/>
    <property type="match status" value="1"/>
</dbReference>
<sequence length="334" mass="36710">MSTLNRTTLLSLSAATCVVLLISTILAVGCKPADSAPKTVFVTRYGLGPDKWASAWLLKRHVDTNAEIRAVAPEAPLPPGVSFDTKGAVYQRQTDKTTFEVIREQHKLDDPIIRDLADLVHAIEVNFWSSPSNPTASVVEQGFRRLQQTYGRDQVTPECYMAYFDRVYQYLADYHHSDALPQPARLEVECTSQLDVTAAQPNLVREMPIAALLAELDRGKTVIFIDVREPEEFSEGHIPGAVNLTLRDAAPGIEKQLAGADYVVSYCVKDFRGFEMARTLAELGVRNSVILNPYGISGWVANGLPVAGAKSMTETEASERLADCAQDPDRCLTP</sequence>
<organism evidence="2 3">
    <name type="scientific">Marinobacterium aestuariivivens</name>
    <dbReference type="NCBI Taxonomy" id="1698799"/>
    <lineage>
        <taxon>Bacteria</taxon>
        <taxon>Pseudomonadati</taxon>
        <taxon>Pseudomonadota</taxon>
        <taxon>Gammaproteobacteria</taxon>
        <taxon>Oceanospirillales</taxon>
        <taxon>Oceanospirillaceae</taxon>
        <taxon>Marinobacterium</taxon>
    </lineage>
</organism>
<dbReference type="PROSITE" id="PS51257">
    <property type="entry name" value="PROKAR_LIPOPROTEIN"/>
    <property type="match status" value="1"/>
</dbReference>
<dbReference type="PROSITE" id="PS50206">
    <property type="entry name" value="RHODANESE_3"/>
    <property type="match status" value="1"/>
</dbReference>
<feature type="domain" description="Rhodanese" evidence="1">
    <location>
        <begin position="218"/>
        <end position="308"/>
    </location>
</feature>
<dbReference type="InterPro" id="IPR018634">
    <property type="entry name" value="ChrB_C"/>
</dbReference>
<evidence type="ECO:0000259" key="1">
    <source>
        <dbReference type="PROSITE" id="PS50206"/>
    </source>
</evidence>
<reference evidence="3" key="1">
    <citation type="journal article" date="2019" name="Int. J. Syst. Evol. Microbiol.">
        <title>The Global Catalogue of Microorganisms (GCM) 10K type strain sequencing project: providing services to taxonomists for standard genome sequencing and annotation.</title>
        <authorList>
            <consortium name="The Broad Institute Genomics Platform"/>
            <consortium name="The Broad Institute Genome Sequencing Center for Infectious Disease"/>
            <person name="Wu L."/>
            <person name="Ma J."/>
        </authorList>
    </citation>
    <scope>NUCLEOTIDE SEQUENCE [LARGE SCALE GENOMIC DNA]</scope>
    <source>
        <strain evidence="3">NBRC 111756</strain>
    </source>
</reference>
<protein>
    <submittedName>
        <fullName evidence="2">Chromate resistance protein ChrB domain-containing protein</fullName>
    </submittedName>
</protein>
<dbReference type="Gene3D" id="3.40.250.10">
    <property type="entry name" value="Rhodanese-like domain"/>
    <property type="match status" value="1"/>
</dbReference>
<name>A0ABW2A1L2_9GAMM</name>
<evidence type="ECO:0000313" key="3">
    <source>
        <dbReference type="Proteomes" id="UP001596422"/>
    </source>
</evidence>
<proteinExistence type="predicted"/>
<accession>A0ABW2A1L2</accession>
<gene>
    <name evidence="2" type="ORF">ACFQDL_15795</name>
</gene>
<dbReference type="InterPro" id="IPR001763">
    <property type="entry name" value="Rhodanese-like_dom"/>
</dbReference>
<comment type="caution">
    <text evidence="2">The sequence shown here is derived from an EMBL/GenBank/DDBJ whole genome shotgun (WGS) entry which is preliminary data.</text>
</comment>
<dbReference type="SUPFAM" id="SSF52821">
    <property type="entry name" value="Rhodanese/Cell cycle control phosphatase"/>
    <property type="match status" value="1"/>
</dbReference>
<keyword evidence="3" id="KW-1185">Reference proteome</keyword>
<evidence type="ECO:0000313" key="2">
    <source>
        <dbReference type="EMBL" id="MFC6671370.1"/>
    </source>
</evidence>
<dbReference type="EMBL" id="JBHSWE010000001">
    <property type="protein sequence ID" value="MFC6671370.1"/>
    <property type="molecule type" value="Genomic_DNA"/>
</dbReference>
<dbReference type="RefSeq" id="WP_379909883.1">
    <property type="nucleotide sequence ID" value="NZ_JBHSWE010000001.1"/>
</dbReference>
<dbReference type="Pfam" id="PF00581">
    <property type="entry name" value="Rhodanese"/>
    <property type="match status" value="1"/>
</dbReference>
<dbReference type="Proteomes" id="UP001596422">
    <property type="component" value="Unassembled WGS sequence"/>
</dbReference>
<dbReference type="InterPro" id="IPR001307">
    <property type="entry name" value="Thiosulphate_STrfase_CS"/>
</dbReference>
<dbReference type="SMART" id="SM00450">
    <property type="entry name" value="RHOD"/>
    <property type="match status" value="1"/>
</dbReference>
<dbReference type="CDD" id="cd00158">
    <property type="entry name" value="RHOD"/>
    <property type="match status" value="1"/>
</dbReference>